<evidence type="ECO:0000256" key="1">
    <source>
        <dbReference type="ARBA" id="ARBA00022679"/>
    </source>
</evidence>
<evidence type="ECO:0000259" key="3">
    <source>
        <dbReference type="Pfam" id="PF13579"/>
    </source>
</evidence>
<evidence type="ECO:0000313" key="4">
    <source>
        <dbReference type="EMBL" id="GGH56110.1"/>
    </source>
</evidence>
<name>A0ABQ1ZB51_9BACT</name>
<dbReference type="Pfam" id="PF13579">
    <property type="entry name" value="Glyco_trans_4_4"/>
    <property type="match status" value="1"/>
</dbReference>
<reference evidence="5" key="1">
    <citation type="journal article" date="2019" name="Int. J. Syst. Evol. Microbiol.">
        <title>The Global Catalogue of Microorganisms (GCM) 10K type strain sequencing project: providing services to taxonomists for standard genome sequencing and annotation.</title>
        <authorList>
            <consortium name="The Broad Institute Genomics Platform"/>
            <consortium name="The Broad Institute Genome Sequencing Center for Infectious Disease"/>
            <person name="Wu L."/>
            <person name="Ma J."/>
        </authorList>
    </citation>
    <scope>NUCLEOTIDE SEQUENCE [LARGE SCALE GENOMIC DNA]</scope>
    <source>
        <strain evidence="5">CGMCC 1.15288</strain>
    </source>
</reference>
<comment type="caution">
    <text evidence="4">The sequence shown here is derived from an EMBL/GenBank/DDBJ whole genome shotgun (WGS) entry which is preliminary data.</text>
</comment>
<organism evidence="4 5">
    <name type="scientific">Dyadobacter endophyticus</name>
    <dbReference type="NCBI Taxonomy" id="1749036"/>
    <lineage>
        <taxon>Bacteria</taxon>
        <taxon>Pseudomonadati</taxon>
        <taxon>Bacteroidota</taxon>
        <taxon>Cytophagia</taxon>
        <taxon>Cytophagales</taxon>
        <taxon>Spirosomataceae</taxon>
        <taxon>Dyadobacter</taxon>
    </lineage>
</organism>
<gene>
    <name evidence="4" type="ORF">GCM10007423_64350</name>
</gene>
<keyword evidence="1" id="KW-0808">Transferase</keyword>
<accession>A0ABQ1ZB51</accession>
<dbReference type="InterPro" id="IPR001296">
    <property type="entry name" value="Glyco_trans_1"/>
</dbReference>
<dbReference type="Gene3D" id="3.40.50.2000">
    <property type="entry name" value="Glycogen Phosphorylase B"/>
    <property type="match status" value="2"/>
</dbReference>
<proteinExistence type="predicted"/>
<dbReference type="Pfam" id="PF00534">
    <property type="entry name" value="Glycos_transf_1"/>
    <property type="match status" value="1"/>
</dbReference>
<dbReference type="SUPFAM" id="SSF53756">
    <property type="entry name" value="UDP-Glycosyltransferase/glycogen phosphorylase"/>
    <property type="match status" value="1"/>
</dbReference>
<dbReference type="PANTHER" id="PTHR46401">
    <property type="entry name" value="GLYCOSYLTRANSFERASE WBBK-RELATED"/>
    <property type="match status" value="1"/>
</dbReference>
<dbReference type="PANTHER" id="PTHR46401:SF2">
    <property type="entry name" value="GLYCOSYLTRANSFERASE WBBK-RELATED"/>
    <property type="match status" value="1"/>
</dbReference>
<dbReference type="Proteomes" id="UP000600214">
    <property type="component" value="Unassembled WGS sequence"/>
</dbReference>
<keyword evidence="5" id="KW-1185">Reference proteome</keyword>
<dbReference type="CDD" id="cd03794">
    <property type="entry name" value="GT4_WbuB-like"/>
    <property type="match status" value="1"/>
</dbReference>
<dbReference type="InterPro" id="IPR028098">
    <property type="entry name" value="Glyco_trans_4-like_N"/>
</dbReference>
<feature type="domain" description="Glycosyltransferase subfamily 4-like N-terminal" evidence="3">
    <location>
        <begin position="15"/>
        <end position="203"/>
    </location>
</feature>
<evidence type="ECO:0000259" key="2">
    <source>
        <dbReference type="Pfam" id="PF00534"/>
    </source>
</evidence>
<dbReference type="NCBIfam" id="NF007640">
    <property type="entry name" value="PRK10307.1"/>
    <property type="match status" value="1"/>
</dbReference>
<protein>
    <submittedName>
        <fullName evidence="4">Colanic acid biosynthesis glycosyltransferase WcaI</fullName>
    </submittedName>
</protein>
<evidence type="ECO:0000313" key="5">
    <source>
        <dbReference type="Proteomes" id="UP000600214"/>
    </source>
</evidence>
<dbReference type="EMBL" id="BMIA01000010">
    <property type="protein sequence ID" value="GGH56110.1"/>
    <property type="molecule type" value="Genomic_DNA"/>
</dbReference>
<sequence length="420" mass="47106">MRILIYGINYAPELTGIGKYTGEMAAWLARQNHEVEVITALPYYPEWQIHEKYKGKWWMTEVVEGVKIHRCPLYVPAKVNSIKRIVHEFSFLGSIFPLFLRSLFSKKFDLIISVSPPFHLGILPMLYAKLRGTKFISHIQDLQVDAARDLKMIKNKFALDMMFKLEKNLFENSSAVSTISTGMKSKIVAKGIPSSKIILFPNWVDQDMVRPLPREQSLIAEFGLSEDSKVILYSGNLGEKQGLEVIIEVAKALQSRKDVVFVIVGSGGGKANLMKLANDANLNNIRFFPLQPYNKLSALLATADVHLVLQKKSASDLVMPSKLTAILASGGCPIVSAVPGTTLYDVISDHDLGILIEPESPDALLQGIQRALASDLSHYRNNARKYSELYLSKENILRQWEATLFDIVQTKKEFVSNLTH</sequence>
<feature type="domain" description="Glycosyl transferase family 1" evidence="2">
    <location>
        <begin position="220"/>
        <end position="386"/>
    </location>
</feature>
<dbReference type="RefSeq" id="WP_188939432.1">
    <property type="nucleotide sequence ID" value="NZ_BMIA01000010.1"/>
</dbReference>